<comment type="caution">
    <text evidence="2">The sequence shown here is derived from an EMBL/GenBank/DDBJ whole genome shotgun (WGS) entry which is preliminary data.</text>
</comment>
<name>A0A851GFU7_9BACT</name>
<keyword evidence="1" id="KW-0472">Membrane</keyword>
<organism evidence="2 3">
    <name type="scientific">Oceaniferula marina</name>
    <dbReference type="NCBI Taxonomy" id="2748318"/>
    <lineage>
        <taxon>Bacteria</taxon>
        <taxon>Pseudomonadati</taxon>
        <taxon>Verrucomicrobiota</taxon>
        <taxon>Verrucomicrobiia</taxon>
        <taxon>Verrucomicrobiales</taxon>
        <taxon>Verrucomicrobiaceae</taxon>
        <taxon>Oceaniferula</taxon>
    </lineage>
</organism>
<keyword evidence="1" id="KW-0812">Transmembrane</keyword>
<keyword evidence="1" id="KW-1133">Transmembrane helix</keyword>
<proteinExistence type="predicted"/>
<protein>
    <submittedName>
        <fullName evidence="2">Uncharacterized protein</fullName>
    </submittedName>
</protein>
<evidence type="ECO:0000256" key="1">
    <source>
        <dbReference type="SAM" id="Phobius"/>
    </source>
</evidence>
<reference evidence="2 3" key="1">
    <citation type="submission" date="2020-07" db="EMBL/GenBank/DDBJ databases">
        <title>Roseicoccus Jingziensis gen. nov., sp. nov., isolated from coastal seawater.</title>
        <authorList>
            <person name="Feng X."/>
        </authorList>
    </citation>
    <scope>NUCLEOTIDE SEQUENCE [LARGE SCALE GENOMIC DNA]</scope>
    <source>
        <strain evidence="2 3">N1E253</strain>
    </source>
</reference>
<dbReference type="Proteomes" id="UP000557872">
    <property type="component" value="Unassembled WGS sequence"/>
</dbReference>
<evidence type="ECO:0000313" key="3">
    <source>
        <dbReference type="Proteomes" id="UP000557872"/>
    </source>
</evidence>
<accession>A0A851GFU7</accession>
<keyword evidence="3" id="KW-1185">Reference proteome</keyword>
<dbReference type="AlphaFoldDB" id="A0A851GFU7"/>
<feature type="transmembrane region" description="Helical" evidence="1">
    <location>
        <begin position="21"/>
        <end position="46"/>
    </location>
</feature>
<dbReference type="EMBL" id="JACBAZ010000004">
    <property type="protein sequence ID" value="NWK56079.1"/>
    <property type="molecule type" value="Genomic_DNA"/>
</dbReference>
<evidence type="ECO:0000313" key="2">
    <source>
        <dbReference type="EMBL" id="NWK56079.1"/>
    </source>
</evidence>
<sequence length="1266" mass="140435">MLRRQHVFISANQRVARSRVSGAPGFSLVATLSVMLCLALVTLALLQMSVVEVRSSAHDDYRQVARSNARMALMVALGELQKYAGPDQVVTGRSDMLDMRSLSALDEQVDPELDHARYSVVWPTTAVGEGPYDYQHAKYGNGVFLRKVAHAGAVLVSGNERYDLNHFQPQKGEDYPEGYVTAHDPIEGEWVELAGRSAEKDEDRVRVPLVDVHAGPGKTGSYAYWVSDNGVKARINLRDRDRPSNQSLVAGGDGTRGDFNAVLAPASYDLLSLGEDLLDSEHLSEHARKYISVSSLELASDSLREHLKKRFPHDLTADSYGLLTDVKLGGLKKNLTSAVNVDDAEFQDLIAHEGDEQEHRDNPVFLFKNWSFPLDPDANGSANVSFRNYPGTPWEVYRAYVRGGEESFEPELVGQAPVPVMSQYANTLESGDSRPHLFEQGMSNSKMKARLLRRSPVLLRAQIAIDYSVSQPIVVKDSSAQGGAESDYWEFYLRMHFMPLFVFWNPYNVTMTSAGQGHYSYYTNRDWGTGDLSTPVHFHFPQNRSWKAYRYKEGYGKGVVGSGDFVGGKRLFYPYANSSYRYAITSMAFQIPRYTLEPGASVVFGLTENREQKSGRVSQALTALTDISESVGRSVYMKHMKIRVKKLPGESMEDMLPEIDLGGFRNSGDLGRLTSGNTPGFERVNWLWQHVVNASNVPSFTPTIVDDGQRLPVADANGTESPKYAGVVIRKMADTSRYFGEEMGDSFGSGHTAGSYGGQSSNRYLAPWMALYNGAGSRQGVYKGFNAPFLYLSAIACGRGLFDLVQPDMTADAQVYVGYDDTVTGGVSKSVLYPVRRRELRIMSLGHFRHLDVGKIMNSLTNDMSHSASTDSLMPMNAIGNAMASPHLPLNKTSLAMWDGKSYVPPFNIYDHSFRYNEALWDRYFLTGQESGESFDGVDEFQQKVANRSLRPVGEIDAELMNDVHQSAGHVLVDGAFNINSTSVEAWKAFLSSTRGLLSSPGDVISDDLVGFPRGMYVNAQADAQQPVEVKDRRYYSGAVYRALTMEEIESLAEHMVRQVKLRGPFCSLSQFVNRSLSTDLQYRKSVLGASVDPDAVLYAGTVQSAIDATDINGVFNQSNAEIPDAQLGSEWNESDYLNGKVNAKAIRHHSAYGTPGTLTQADVLARLGHLMTARSDTFTIRSYGDARNGKGQIVAKAYCEAIVQRGLDYVDASDDSSEMAHRWQWSSPEDGSGKWSQNEDLSELNRRLGRRFQVMRFRWLSEDEI</sequence>
<gene>
    <name evidence="2" type="ORF">HW115_10695</name>
</gene>
<dbReference type="RefSeq" id="WP_178932731.1">
    <property type="nucleotide sequence ID" value="NZ_JACBAZ010000004.1"/>
</dbReference>